<organism evidence="17 18">
    <name type="scientific">Azomonas agilis</name>
    <dbReference type="NCBI Taxonomy" id="116849"/>
    <lineage>
        <taxon>Bacteria</taxon>
        <taxon>Pseudomonadati</taxon>
        <taxon>Pseudomonadota</taxon>
        <taxon>Gammaproteobacteria</taxon>
        <taxon>Pseudomonadales</taxon>
        <taxon>Pseudomonadaceae</taxon>
        <taxon>Azomonas</taxon>
    </lineage>
</organism>
<comment type="pathway">
    <text evidence="7">Sulfur metabolism; dibenzothiophene degradation.</text>
</comment>
<gene>
    <name evidence="17" type="ORF">LX59_02183</name>
</gene>
<dbReference type="EMBL" id="VLKG01000007">
    <property type="protein sequence ID" value="TWH64835.1"/>
    <property type="molecule type" value="Genomic_DNA"/>
</dbReference>
<dbReference type="InterPro" id="IPR009100">
    <property type="entry name" value="AcylCoA_DH/oxidase_NM_dom_sf"/>
</dbReference>
<evidence type="ECO:0000259" key="14">
    <source>
        <dbReference type="Pfam" id="PF02770"/>
    </source>
</evidence>
<dbReference type="GO" id="GO:0050660">
    <property type="term" value="F:flavin adenine dinucleotide binding"/>
    <property type="evidence" value="ECO:0007669"/>
    <property type="project" value="InterPro"/>
</dbReference>
<comment type="similarity">
    <text evidence="8">Belongs to the DszC flavin monooxygenase family.</text>
</comment>
<keyword evidence="3" id="KW-0288">FMN</keyword>
<comment type="subcellular location">
    <subcellularLocation>
        <location evidence="1">Cytoplasm</location>
    </subcellularLocation>
</comment>
<dbReference type="Proteomes" id="UP000319627">
    <property type="component" value="Unassembled WGS sequence"/>
</dbReference>
<evidence type="ECO:0000259" key="15">
    <source>
        <dbReference type="Pfam" id="PF02771"/>
    </source>
</evidence>
<dbReference type="RefSeq" id="WP_144571877.1">
    <property type="nucleotide sequence ID" value="NZ_VLKG01000007.1"/>
</dbReference>
<comment type="catalytic activity">
    <reaction evidence="11">
        <text>dibenzothiophene + FMNH2 + O2 = dibenzothiophene 5-oxide + FMN + H2O + H(+)</text>
        <dbReference type="Rhea" id="RHEA:49076"/>
        <dbReference type="ChEBI" id="CHEBI:15377"/>
        <dbReference type="ChEBI" id="CHEBI:15378"/>
        <dbReference type="ChEBI" id="CHEBI:15379"/>
        <dbReference type="ChEBI" id="CHEBI:23681"/>
        <dbReference type="ChEBI" id="CHEBI:23683"/>
        <dbReference type="ChEBI" id="CHEBI:57618"/>
        <dbReference type="ChEBI" id="CHEBI:58210"/>
    </reaction>
</comment>
<dbReference type="PIRSF" id="PIRSF016578">
    <property type="entry name" value="HsaA"/>
    <property type="match status" value="1"/>
</dbReference>
<keyword evidence="4" id="KW-0547">Nucleotide-binding</keyword>
<dbReference type="Gene3D" id="1.20.140.10">
    <property type="entry name" value="Butyryl-CoA Dehydrogenase, subunit A, domain 3"/>
    <property type="match status" value="1"/>
</dbReference>
<keyword evidence="2" id="KW-0285">Flavoprotein</keyword>
<dbReference type="Pfam" id="PF02771">
    <property type="entry name" value="Acyl-CoA_dh_N"/>
    <property type="match status" value="1"/>
</dbReference>
<dbReference type="EC" id="1.14.14.21" evidence="9"/>
<reference evidence="17 18" key="1">
    <citation type="submission" date="2019-07" db="EMBL/GenBank/DDBJ databases">
        <title>Genomic Encyclopedia of Type Strains, Phase I: the one thousand microbial genomes (KMG-I) project.</title>
        <authorList>
            <person name="Kyrpides N."/>
        </authorList>
    </citation>
    <scope>NUCLEOTIDE SEQUENCE [LARGE SCALE GENOMIC DNA]</scope>
    <source>
        <strain evidence="17 18">DSM 375</strain>
    </source>
</reference>
<comment type="caution">
    <text evidence="17">The sequence shown here is derived from an EMBL/GenBank/DDBJ whole genome shotgun (WGS) entry which is preliminary data.</text>
</comment>
<feature type="domain" description="Acyl-CoA oxidase/dehydrogenase middle" evidence="14">
    <location>
        <begin position="154"/>
        <end position="233"/>
    </location>
</feature>
<dbReference type="InterPro" id="IPR046373">
    <property type="entry name" value="Acyl-CoA_Oxase/DH_mid-dom_sf"/>
</dbReference>
<feature type="domain" description="Acyl-CoA dehydrogenase/oxidase N-terminal" evidence="15">
    <location>
        <begin position="44"/>
        <end position="134"/>
    </location>
</feature>
<dbReference type="Pfam" id="PF02770">
    <property type="entry name" value="Acyl-CoA_dh_M"/>
    <property type="match status" value="1"/>
</dbReference>
<evidence type="ECO:0000256" key="11">
    <source>
        <dbReference type="ARBA" id="ARBA00047859"/>
    </source>
</evidence>
<comment type="catalytic activity">
    <reaction evidence="12">
        <text>dibenzothiophene 5-oxide + FMNH2 + O2 = dibenzothiophene 5,5-dioxide + FMN + H2O + H(+)</text>
        <dbReference type="Rhea" id="RHEA:49080"/>
        <dbReference type="ChEBI" id="CHEBI:15377"/>
        <dbReference type="ChEBI" id="CHEBI:15378"/>
        <dbReference type="ChEBI" id="CHEBI:15379"/>
        <dbReference type="ChEBI" id="CHEBI:23683"/>
        <dbReference type="ChEBI" id="CHEBI:57618"/>
        <dbReference type="ChEBI" id="CHEBI:58210"/>
        <dbReference type="ChEBI" id="CHEBI:90356"/>
    </reaction>
</comment>
<evidence type="ECO:0000313" key="17">
    <source>
        <dbReference type="EMBL" id="TWH64835.1"/>
    </source>
</evidence>
<evidence type="ECO:0000256" key="7">
    <source>
        <dbReference type="ARBA" id="ARBA00034307"/>
    </source>
</evidence>
<evidence type="ECO:0000259" key="16">
    <source>
        <dbReference type="Pfam" id="PF08028"/>
    </source>
</evidence>
<evidence type="ECO:0000256" key="8">
    <source>
        <dbReference type="ARBA" id="ARBA00034317"/>
    </source>
</evidence>
<name>A0A562I2D4_9GAMM</name>
<comment type="catalytic activity">
    <reaction evidence="13">
        <text>dibenzothiophene + 2 FMNH2 + 2 O2 = dibenzothiophene 5,5-dioxide + 2 FMN + 2 H2O + 2 H(+)</text>
        <dbReference type="Rhea" id="RHEA:49072"/>
        <dbReference type="ChEBI" id="CHEBI:15377"/>
        <dbReference type="ChEBI" id="CHEBI:15378"/>
        <dbReference type="ChEBI" id="CHEBI:15379"/>
        <dbReference type="ChEBI" id="CHEBI:23681"/>
        <dbReference type="ChEBI" id="CHEBI:57618"/>
        <dbReference type="ChEBI" id="CHEBI:58210"/>
        <dbReference type="ChEBI" id="CHEBI:90356"/>
        <dbReference type="EC" id="1.14.14.21"/>
    </reaction>
</comment>
<evidence type="ECO:0000256" key="1">
    <source>
        <dbReference type="ARBA" id="ARBA00004496"/>
    </source>
</evidence>
<feature type="domain" description="Acyl-CoA dehydrogenase C-terminal" evidence="16">
    <location>
        <begin position="259"/>
        <end position="393"/>
    </location>
</feature>
<dbReference type="GO" id="GO:0006552">
    <property type="term" value="P:L-leucine catabolic process"/>
    <property type="evidence" value="ECO:0007669"/>
    <property type="project" value="TreeGrafter"/>
</dbReference>
<evidence type="ECO:0000256" key="13">
    <source>
        <dbReference type="ARBA" id="ARBA00049456"/>
    </source>
</evidence>
<dbReference type="Pfam" id="PF08028">
    <property type="entry name" value="Acyl-CoA_dh_2"/>
    <property type="match status" value="1"/>
</dbReference>
<dbReference type="InterPro" id="IPR013107">
    <property type="entry name" value="Acyl-CoA_DH_C"/>
</dbReference>
<dbReference type="SUPFAM" id="SSF56645">
    <property type="entry name" value="Acyl-CoA dehydrogenase NM domain-like"/>
    <property type="match status" value="1"/>
</dbReference>
<evidence type="ECO:0000256" key="6">
    <source>
        <dbReference type="ARBA" id="ARBA00023033"/>
    </source>
</evidence>
<accession>A0A562I2D4</accession>
<dbReference type="Gene3D" id="2.40.110.10">
    <property type="entry name" value="Butyryl-CoA Dehydrogenase, subunit A, domain 2"/>
    <property type="match status" value="1"/>
</dbReference>
<evidence type="ECO:0000256" key="3">
    <source>
        <dbReference type="ARBA" id="ARBA00022643"/>
    </source>
</evidence>
<dbReference type="InterPro" id="IPR037069">
    <property type="entry name" value="AcylCoA_DH/ox_N_sf"/>
</dbReference>
<evidence type="ECO:0000256" key="2">
    <source>
        <dbReference type="ARBA" id="ARBA00022630"/>
    </source>
</evidence>
<dbReference type="Gene3D" id="1.10.540.10">
    <property type="entry name" value="Acyl-CoA dehydrogenase/oxidase, N-terminal domain"/>
    <property type="match status" value="1"/>
</dbReference>
<dbReference type="OrthoDB" id="6502068at2"/>
<protein>
    <recommendedName>
        <fullName evidence="10">Dibenzothiophene monooxygenase</fullName>
        <ecNumber evidence="9">1.14.14.21</ecNumber>
    </recommendedName>
</protein>
<dbReference type="GO" id="GO:0008470">
    <property type="term" value="F:3-methylbutanoyl-CoA dehydrogenase activity"/>
    <property type="evidence" value="ECO:0007669"/>
    <property type="project" value="TreeGrafter"/>
</dbReference>
<evidence type="ECO:0000256" key="10">
    <source>
        <dbReference type="ARBA" id="ARBA00034345"/>
    </source>
</evidence>
<dbReference type="InterPro" id="IPR013786">
    <property type="entry name" value="AcylCoA_DH/ox_N"/>
</dbReference>
<keyword evidence="18" id="KW-1185">Reference proteome</keyword>
<dbReference type="GO" id="GO:0005737">
    <property type="term" value="C:cytoplasm"/>
    <property type="evidence" value="ECO:0007669"/>
    <property type="project" value="UniProtKB-SubCell"/>
</dbReference>
<sequence length="418" mass="45900">MTRFTATQSPAQQDQLPPLYPAQQIQSHQQALSLAHDLAQIARSGAAQRDREQQLPWAELEQFTRTGLGAISIPKLYGGPELPFTTIAEVFRIISQADPSLGQIPQNQFGIIQLVLAAGSEEQKQRLLGSVVQGYRIGNAGPELSNLELSSHDTLEVRARLDRNGKDYRISGEKFYSTGALLAHWITAKAVDGEGRLVLAFIPRGTPGLQIADDWTGFGQRTTASGTVVLDQVSVAAENLIPIWKLSEQPNIQGASAQLIQAAIDAGIARAALEDATLFVRQYSRPWIDAQTEKASEDPYTLNEFGRLYLELDAAETLLERAAQTLDQIQAEPLSADSAARASISVAKAQAITTEIALLASEKLFELAGSRATLGEYNLDRHWRNARTHSLHDPVRWKYHTIGHYHLNGAHPARHSWI</sequence>
<evidence type="ECO:0000256" key="5">
    <source>
        <dbReference type="ARBA" id="ARBA00023002"/>
    </source>
</evidence>
<dbReference type="PANTHER" id="PTHR43884">
    <property type="entry name" value="ACYL-COA DEHYDROGENASE"/>
    <property type="match status" value="1"/>
</dbReference>
<dbReference type="InterPro" id="IPR036250">
    <property type="entry name" value="AcylCo_DH-like_C"/>
</dbReference>
<keyword evidence="5" id="KW-0560">Oxidoreductase</keyword>
<dbReference type="InterPro" id="IPR023922">
    <property type="entry name" value="S04_starv_induced_SfnB"/>
</dbReference>
<proteinExistence type="inferred from homology"/>
<keyword evidence="6" id="KW-0503">Monooxygenase</keyword>
<evidence type="ECO:0000313" key="18">
    <source>
        <dbReference type="Proteomes" id="UP000319627"/>
    </source>
</evidence>
<evidence type="ECO:0000256" key="9">
    <source>
        <dbReference type="ARBA" id="ARBA00034328"/>
    </source>
</evidence>
<dbReference type="NCBIfam" id="TIGR04022">
    <property type="entry name" value="sulfur_SfnB"/>
    <property type="match status" value="1"/>
</dbReference>
<dbReference type="InterPro" id="IPR006091">
    <property type="entry name" value="Acyl-CoA_Oxase/DH_mid-dom"/>
</dbReference>
<dbReference type="SUPFAM" id="SSF47203">
    <property type="entry name" value="Acyl-CoA dehydrogenase C-terminal domain-like"/>
    <property type="match status" value="1"/>
</dbReference>
<dbReference type="AlphaFoldDB" id="A0A562I2D4"/>
<dbReference type="PANTHER" id="PTHR43884:SF12">
    <property type="entry name" value="ISOVALERYL-COA DEHYDROGENASE, MITOCHONDRIAL-RELATED"/>
    <property type="match status" value="1"/>
</dbReference>
<evidence type="ECO:0000256" key="12">
    <source>
        <dbReference type="ARBA" id="ARBA00048445"/>
    </source>
</evidence>
<dbReference type="GO" id="GO:0004497">
    <property type="term" value="F:monooxygenase activity"/>
    <property type="evidence" value="ECO:0007669"/>
    <property type="project" value="UniProtKB-KW"/>
</dbReference>
<evidence type="ECO:0000256" key="4">
    <source>
        <dbReference type="ARBA" id="ARBA00022741"/>
    </source>
</evidence>